<feature type="region of interest" description="Disordered" evidence="1">
    <location>
        <begin position="186"/>
        <end position="207"/>
    </location>
</feature>
<evidence type="ECO:0000313" key="2">
    <source>
        <dbReference type="EMBL" id="KAK6186541.1"/>
    </source>
</evidence>
<evidence type="ECO:0000313" key="3">
    <source>
        <dbReference type="Proteomes" id="UP001347796"/>
    </source>
</evidence>
<dbReference type="EMBL" id="JAZGQO010000006">
    <property type="protein sequence ID" value="KAK6186541.1"/>
    <property type="molecule type" value="Genomic_DNA"/>
</dbReference>
<comment type="caution">
    <text evidence="2">The sequence shown here is derived from an EMBL/GenBank/DDBJ whole genome shotgun (WGS) entry which is preliminary data.</text>
</comment>
<accession>A0AAN8JZ45</accession>
<keyword evidence="3" id="KW-1185">Reference proteome</keyword>
<organism evidence="2 3">
    <name type="scientific">Patella caerulea</name>
    <name type="common">Rayed Mediterranean limpet</name>
    <dbReference type="NCBI Taxonomy" id="87958"/>
    <lineage>
        <taxon>Eukaryota</taxon>
        <taxon>Metazoa</taxon>
        <taxon>Spiralia</taxon>
        <taxon>Lophotrochozoa</taxon>
        <taxon>Mollusca</taxon>
        <taxon>Gastropoda</taxon>
        <taxon>Patellogastropoda</taxon>
        <taxon>Patelloidea</taxon>
        <taxon>Patellidae</taxon>
        <taxon>Patella</taxon>
    </lineage>
</organism>
<dbReference type="Proteomes" id="UP001347796">
    <property type="component" value="Unassembled WGS sequence"/>
</dbReference>
<protein>
    <submittedName>
        <fullName evidence="2">Uncharacterized protein</fullName>
    </submittedName>
</protein>
<reference evidence="2 3" key="1">
    <citation type="submission" date="2024-01" db="EMBL/GenBank/DDBJ databases">
        <title>The genome of the rayed Mediterranean limpet Patella caerulea (Linnaeus, 1758).</title>
        <authorList>
            <person name="Anh-Thu Weber A."/>
            <person name="Halstead-Nussloch G."/>
        </authorList>
    </citation>
    <scope>NUCLEOTIDE SEQUENCE [LARGE SCALE GENOMIC DNA]</scope>
    <source>
        <strain evidence="2">AATW-2023a</strain>
        <tissue evidence="2">Whole specimen</tissue>
    </source>
</reference>
<name>A0AAN8JZ45_PATCE</name>
<evidence type="ECO:0000256" key="1">
    <source>
        <dbReference type="SAM" id="MobiDB-lite"/>
    </source>
</evidence>
<sequence length="263" mass="28955">MDSTDGEKILSRIRTFYILNYDPEDARLPRAVCTRCRNLLLKIEKGVRDPQEFREPFDFSKIVLSPPPTRLNPQPEYTCSCAMCQVARGNPVNLGIGKSFPLSRPSDPVTSTSAECLPSPRPIFVCKRCWQPVGKGIKHPCTVVAARENLAATIKGVPHASDIIASDLIKEKSVVSTGSTIKIGTRGSDLSMRKPGPRPSSSKALFSDAQVPTAEVGRFQSTLVLSLKQTEKALTFIRTWKGRDSVETGVMAKLRDEDNVLNR</sequence>
<dbReference type="AlphaFoldDB" id="A0AAN8JZ45"/>
<gene>
    <name evidence="2" type="ORF">SNE40_008561</name>
</gene>
<proteinExistence type="predicted"/>